<feature type="region of interest" description="Disordered" evidence="2">
    <location>
        <begin position="268"/>
        <end position="433"/>
    </location>
</feature>
<reference evidence="3 4" key="1">
    <citation type="submission" date="2024-04" db="EMBL/GenBank/DDBJ databases">
        <authorList>
            <person name="Rising A."/>
            <person name="Reimegard J."/>
            <person name="Sonavane S."/>
            <person name="Akerstrom W."/>
            <person name="Nylinder S."/>
            <person name="Hedman E."/>
            <person name="Kallberg Y."/>
        </authorList>
    </citation>
    <scope>NUCLEOTIDE SEQUENCE [LARGE SCALE GENOMIC DNA]</scope>
</reference>
<organism evidence="3 4">
    <name type="scientific">Larinioides sclopetarius</name>
    <dbReference type="NCBI Taxonomy" id="280406"/>
    <lineage>
        <taxon>Eukaryota</taxon>
        <taxon>Metazoa</taxon>
        <taxon>Ecdysozoa</taxon>
        <taxon>Arthropoda</taxon>
        <taxon>Chelicerata</taxon>
        <taxon>Arachnida</taxon>
        <taxon>Araneae</taxon>
        <taxon>Araneomorphae</taxon>
        <taxon>Entelegynae</taxon>
        <taxon>Araneoidea</taxon>
        <taxon>Araneidae</taxon>
        <taxon>Larinioides</taxon>
    </lineage>
</organism>
<keyword evidence="1" id="KW-0175">Coiled coil</keyword>
<feature type="region of interest" description="Disordered" evidence="2">
    <location>
        <begin position="146"/>
        <end position="187"/>
    </location>
</feature>
<feature type="compositionally biased region" description="Polar residues" evidence="2">
    <location>
        <begin position="150"/>
        <end position="175"/>
    </location>
</feature>
<feature type="region of interest" description="Disordered" evidence="2">
    <location>
        <begin position="528"/>
        <end position="547"/>
    </location>
</feature>
<evidence type="ECO:0000313" key="4">
    <source>
        <dbReference type="Proteomes" id="UP001497382"/>
    </source>
</evidence>
<dbReference type="EMBL" id="CAXIEN010000330">
    <property type="protein sequence ID" value="CAL1293578.1"/>
    <property type="molecule type" value="Genomic_DNA"/>
</dbReference>
<evidence type="ECO:0000313" key="3">
    <source>
        <dbReference type="EMBL" id="CAL1293578.1"/>
    </source>
</evidence>
<comment type="caution">
    <text evidence="3">The sequence shown here is derived from an EMBL/GenBank/DDBJ whole genome shotgun (WGS) entry which is preliminary data.</text>
</comment>
<feature type="compositionally biased region" description="Polar residues" evidence="2">
    <location>
        <begin position="405"/>
        <end position="417"/>
    </location>
</feature>
<feature type="compositionally biased region" description="Polar residues" evidence="2">
    <location>
        <begin position="280"/>
        <end position="289"/>
    </location>
</feature>
<feature type="compositionally biased region" description="Polar residues" evidence="2">
    <location>
        <begin position="298"/>
        <end position="315"/>
    </location>
</feature>
<feature type="compositionally biased region" description="Polar residues" evidence="2">
    <location>
        <begin position="329"/>
        <end position="347"/>
    </location>
</feature>
<feature type="compositionally biased region" description="Polar residues" evidence="2">
    <location>
        <begin position="531"/>
        <end position="547"/>
    </location>
</feature>
<feature type="compositionally biased region" description="Polar residues" evidence="2">
    <location>
        <begin position="384"/>
        <end position="395"/>
    </location>
</feature>
<feature type="compositionally biased region" description="Low complexity" evidence="2">
    <location>
        <begin position="316"/>
        <end position="328"/>
    </location>
</feature>
<name>A0AAV2BBM2_9ARAC</name>
<proteinExistence type="predicted"/>
<feature type="coiled-coil region" evidence="1">
    <location>
        <begin position="241"/>
        <end position="268"/>
    </location>
</feature>
<evidence type="ECO:0000256" key="1">
    <source>
        <dbReference type="SAM" id="Coils"/>
    </source>
</evidence>
<gene>
    <name evidence="3" type="ORF">LARSCL_LOCUS18270</name>
</gene>
<protein>
    <submittedName>
        <fullName evidence="3">Uncharacterized protein</fullName>
    </submittedName>
</protein>
<dbReference type="Proteomes" id="UP001497382">
    <property type="component" value="Unassembled WGS sequence"/>
</dbReference>
<feature type="compositionally biased region" description="Polar residues" evidence="2">
    <location>
        <begin position="1"/>
        <end position="15"/>
    </location>
</feature>
<keyword evidence="4" id="KW-1185">Reference proteome</keyword>
<evidence type="ECO:0000256" key="2">
    <source>
        <dbReference type="SAM" id="MobiDB-lite"/>
    </source>
</evidence>
<accession>A0AAV2BBM2</accession>
<feature type="region of interest" description="Disordered" evidence="2">
    <location>
        <begin position="1"/>
        <end position="58"/>
    </location>
</feature>
<dbReference type="AlphaFoldDB" id="A0AAV2BBM2"/>
<sequence length="547" mass="60566">MYRGGPQTSAQDKPTQQQQKQKKRLSFRDPEVEGPQQSFFYGGCRPKTPSSRLLNERRESRSVENLSLEDQALQIVQNVGSAFSDLSLQELDQTGFFDIDNSAADIEDKQAEALINDCLLADSSNYNRGYQLSSLQISAEDQEFLDGLNPSFQSSDMRCPSNEASEGNPYRNSIPSMERTDEKYPSSAQHQIQLLKYQLDQQSQQTQLALHQVQLLTDQVEAESAARRKSQEQNNQLMIQNQELLSHIERLFQQIENLEKQIQALEMGRRPKNPQPLEPQVTQLRTTPSYAAGRRMSGESTTNRQTATPGRSPLSTTTNRRTSVTATRPNITQNKQTTNQPQASLATRRNPLSAPKPLTGIQNKTADQNAKKRETSLHIGDTSPPVQSGTLSAFGSSWKLKSQDHNQNQPDSDSSATGGARMRTSSFSSFSKLKPPENIGLKSAAFNSNSGISGVSSITNKRFSSSTSDLYSTSAFQSTKPLVLEDASGDSKSSISNVGVNAASKLPRFQPYTGIRRSSLTKDFEQFSALGKNNSQRNNAQSSMFNR</sequence>